<organism evidence="10 11">
    <name type="scientific">Acacia crassicarpa</name>
    <name type="common">northern wattle</name>
    <dbReference type="NCBI Taxonomy" id="499986"/>
    <lineage>
        <taxon>Eukaryota</taxon>
        <taxon>Viridiplantae</taxon>
        <taxon>Streptophyta</taxon>
        <taxon>Embryophyta</taxon>
        <taxon>Tracheophyta</taxon>
        <taxon>Spermatophyta</taxon>
        <taxon>Magnoliopsida</taxon>
        <taxon>eudicotyledons</taxon>
        <taxon>Gunneridae</taxon>
        <taxon>Pentapetalae</taxon>
        <taxon>rosids</taxon>
        <taxon>fabids</taxon>
        <taxon>Fabales</taxon>
        <taxon>Fabaceae</taxon>
        <taxon>Caesalpinioideae</taxon>
        <taxon>mimosoid clade</taxon>
        <taxon>Acacieae</taxon>
        <taxon>Acacia</taxon>
    </lineage>
</organism>
<comment type="caution">
    <text evidence="10">The sequence shown here is derived from an EMBL/GenBank/DDBJ whole genome shotgun (WGS) entry which is preliminary data.</text>
</comment>
<evidence type="ECO:0000313" key="11">
    <source>
        <dbReference type="Proteomes" id="UP001293593"/>
    </source>
</evidence>
<dbReference type="PANTHER" id="PTHR13218">
    <property type="entry name" value="TRANSCRIPTION INITIATION FACTOR TFIID SUBUNIT 11-RELATED"/>
    <property type="match status" value="1"/>
</dbReference>
<feature type="compositionally biased region" description="Acidic residues" evidence="8">
    <location>
        <begin position="85"/>
        <end position="95"/>
    </location>
</feature>
<proteinExistence type="inferred from homology"/>
<dbReference type="Gene3D" id="1.10.20.10">
    <property type="entry name" value="Histone, subunit A"/>
    <property type="match status" value="1"/>
</dbReference>
<evidence type="ECO:0000256" key="5">
    <source>
        <dbReference type="ARBA" id="ARBA00023163"/>
    </source>
</evidence>
<dbReference type="FunFam" id="1.10.20.10:FF:000055">
    <property type="entry name" value="Transcription initiation factor TFIID subunit 11"/>
    <property type="match status" value="1"/>
</dbReference>
<evidence type="ECO:0000256" key="7">
    <source>
        <dbReference type="ARBA" id="ARBA00058775"/>
    </source>
</evidence>
<reference evidence="10" key="1">
    <citation type="submission" date="2023-10" db="EMBL/GenBank/DDBJ databases">
        <title>Chromosome-level genome of the transformable northern wattle, Acacia crassicarpa.</title>
        <authorList>
            <person name="Massaro I."/>
            <person name="Sinha N.R."/>
            <person name="Poethig S."/>
            <person name="Leichty A.R."/>
        </authorList>
    </citation>
    <scope>NUCLEOTIDE SEQUENCE</scope>
    <source>
        <strain evidence="10">Acra3RX</strain>
        <tissue evidence="10">Leaf</tissue>
    </source>
</reference>
<protein>
    <recommendedName>
        <fullName evidence="9">TAFII28-like protein domain-containing protein</fullName>
    </recommendedName>
</protein>
<dbReference type="InterPro" id="IPR045127">
    <property type="entry name" value="TAF11-like"/>
</dbReference>
<sequence>MKQSKDPFEAAFEEQEDLPPESPDEAFETQNPSAVGVQGASVGQEDYISNSTGTKTPVQLTPATKFLSAGTSIGPTTNATKNKDDEDEEEEENMDVELGKFPSSGDPDKMAKMQAMLSQFTEEQMSRYESFRRAGFQKANMKRLLASITGTQKISVPMTIVVSGIAKMFVGDVVETARIVMKERKESGPIRPCHLREAYRRLKLEGKVFKRPASRLFR</sequence>
<comment type="similarity">
    <text evidence="2">Belongs to the TAF11 family.</text>
</comment>
<evidence type="ECO:0000256" key="8">
    <source>
        <dbReference type="SAM" id="MobiDB-lite"/>
    </source>
</evidence>
<evidence type="ECO:0000256" key="1">
    <source>
        <dbReference type="ARBA" id="ARBA00004123"/>
    </source>
</evidence>
<name>A0AAE1JLR5_9FABA</name>
<feature type="compositionally biased region" description="Acidic residues" evidence="8">
    <location>
        <begin position="11"/>
        <end position="27"/>
    </location>
</feature>
<feature type="region of interest" description="Disordered" evidence="8">
    <location>
        <begin position="1"/>
        <end position="107"/>
    </location>
</feature>
<dbReference type="GO" id="GO:0016251">
    <property type="term" value="F:RNA polymerase II general transcription initiation factor activity"/>
    <property type="evidence" value="ECO:0007669"/>
    <property type="project" value="TreeGrafter"/>
</dbReference>
<evidence type="ECO:0000256" key="6">
    <source>
        <dbReference type="ARBA" id="ARBA00023242"/>
    </source>
</evidence>
<dbReference type="PANTHER" id="PTHR13218:SF8">
    <property type="entry name" value="TRANSCRIPTION INITIATION FACTOR TFIID SUBUNIT 11"/>
    <property type="match status" value="1"/>
</dbReference>
<evidence type="ECO:0000256" key="2">
    <source>
        <dbReference type="ARBA" id="ARBA00009788"/>
    </source>
</evidence>
<keyword evidence="6" id="KW-0539">Nucleus</keyword>
<keyword evidence="11" id="KW-1185">Reference proteome</keyword>
<keyword evidence="5" id="KW-0804">Transcription</keyword>
<dbReference type="AlphaFoldDB" id="A0AAE1JLR5"/>
<dbReference type="GO" id="GO:0005669">
    <property type="term" value="C:transcription factor TFIID complex"/>
    <property type="evidence" value="ECO:0007669"/>
    <property type="project" value="InterPro"/>
</dbReference>
<keyword evidence="3" id="KW-0805">Transcription regulation</keyword>
<accession>A0AAE1JLR5</accession>
<feature type="compositionally biased region" description="Polar residues" evidence="8">
    <location>
        <begin position="69"/>
        <end position="80"/>
    </location>
</feature>
<evidence type="ECO:0000259" key="9">
    <source>
        <dbReference type="Pfam" id="PF04719"/>
    </source>
</evidence>
<dbReference type="CDD" id="cd08048">
    <property type="entry name" value="HFD_TAF11"/>
    <property type="match status" value="1"/>
</dbReference>
<comment type="subcellular location">
    <subcellularLocation>
        <location evidence="1">Nucleus</location>
    </subcellularLocation>
</comment>
<feature type="domain" description="TAFII28-like protein" evidence="9">
    <location>
        <begin position="116"/>
        <end position="201"/>
    </location>
</feature>
<gene>
    <name evidence="10" type="ORF">QN277_019401</name>
</gene>
<feature type="compositionally biased region" description="Polar residues" evidence="8">
    <location>
        <begin position="47"/>
        <end position="62"/>
    </location>
</feature>
<dbReference type="InterPro" id="IPR006809">
    <property type="entry name" value="TAFII28_dom"/>
</dbReference>
<dbReference type="Proteomes" id="UP001293593">
    <property type="component" value="Unassembled WGS sequence"/>
</dbReference>
<keyword evidence="4" id="KW-0010">Activator</keyword>
<dbReference type="GO" id="GO:0051123">
    <property type="term" value="P:RNA polymerase II preinitiation complex assembly"/>
    <property type="evidence" value="ECO:0007669"/>
    <property type="project" value="InterPro"/>
</dbReference>
<evidence type="ECO:0000256" key="4">
    <source>
        <dbReference type="ARBA" id="ARBA00023159"/>
    </source>
</evidence>
<dbReference type="InterPro" id="IPR009072">
    <property type="entry name" value="Histone-fold"/>
</dbReference>
<dbReference type="Pfam" id="PF04719">
    <property type="entry name" value="TAFII28"/>
    <property type="match status" value="1"/>
</dbReference>
<dbReference type="GO" id="GO:0046982">
    <property type="term" value="F:protein heterodimerization activity"/>
    <property type="evidence" value="ECO:0007669"/>
    <property type="project" value="InterPro"/>
</dbReference>
<evidence type="ECO:0000256" key="3">
    <source>
        <dbReference type="ARBA" id="ARBA00023015"/>
    </source>
</evidence>
<comment type="function">
    <text evidence="7">TAFs are components of the transcription factor IID (TFIID) complex that is essential for mediating regulation of RNA polymerase transcription.</text>
</comment>
<dbReference type="SUPFAM" id="SSF47113">
    <property type="entry name" value="Histone-fold"/>
    <property type="match status" value="1"/>
</dbReference>
<evidence type="ECO:0000313" key="10">
    <source>
        <dbReference type="EMBL" id="KAK4270617.1"/>
    </source>
</evidence>
<dbReference type="EMBL" id="JAWXYG010000005">
    <property type="protein sequence ID" value="KAK4270617.1"/>
    <property type="molecule type" value="Genomic_DNA"/>
</dbReference>